<dbReference type="InterPro" id="IPR050833">
    <property type="entry name" value="Poly_Biosynth_Transport"/>
</dbReference>
<feature type="transmembrane region" description="Helical" evidence="7">
    <location>
        <begin position="114"/>
        <end position="134"/>
    </location>
</feature>
<keyword evidence="5 7" id="KW-1133">Transmembrane helix</keyword>
<evidence type="ECO:0000313" key="9">
    <source>
        <dbReference type="Proteomes" id="UP001523392"/>
    </source>
</evidence>
<feature type="transmembrane region" description="Helical" evidence="7">
    <location>
        <begin position="380"/>
        <end position="398"/>
    </location>
</feature>
<dbReference type="Proteomes" id="UP001523392">
    <property type="component" value="Unassembled WGS sequence"/>
</dbReference>
<feature type="transmembrane region" description="Helical" evidence="7">
    <location>
        <begin position="448"/>
        <end position="471"/>
    </location>
</feature>
<keyword evidence="4 7" id="KW-0812">Transmembrane</keyword>
<feature type="transmembrane region" description="Helical" evidence="7">
    <location>
        <begin position="354"/>
        <end position="374"/>
    </location>
</feature>
<dbReference type="RefSeq" id="WP_252951842.1">
    <property type="nucleotide sequence ID" value="NZ_JAFIRR010000018.1"/>
</dbReference>
<feature type="transmembrane region" description="Helical" evidence="7">
    <location>
        <begin position="20"/>
        <end position="38"/>
    </location>
</feature>
<evidence type="ECO:0000256" key="7">
    <source>
        <dbReference type="SAM" id="Phobius"/>
    </source>
</evidence>
<feature type="transmembrane region" description="Helical" evidence="7">
    <location>
        <begin position="84"/>
        <end position="108"/>
    </location>
</feature>
<proteinExistence type="inferred from homology"/>
<accession>A0ABT1D031</accession>
<protein>
    <submittedName>
        <fullName evidence="8">Oligosaccharide flippase family protein</fullName>
    </submittedName>
</protein>
<evidence type="ECO:0000256" key="3">
    <source>
        <dbReference type="ARBA" id="ARBA00022475"/>
    </source>
</evidence>
<feature type="transmembrane region" description="Helical" evidence="7">
    <location>
        <begin position="321"/>
        <end position="342"/>
    </location>
</feature>
<keyword evidence="9" id="KW-1185">Reference proteome</keyword>
<dbReference type="EMBL" id="JAFIRR010000018">
    <property type="protein sequence ID" value="MCO6415242.1"/>
    <property type="molecule type" value="Genomic_DNA"/>
</dbReference>
<gene>
    <name evidence="8" type="ORF">JYK14_03505</name>
</gene>
<comment type="similarity">
    <text evidence="2">Belongs to the polysaccharide synthase family.</text>
</comment>
<comment type="subcellular location">
    <subcellularLocation>
        <location evidence="1">Cell membrane</location>
        <topology evidence="1">Multi-pass membrane protein</topology>
    </subcellularLocation>
</comment>
<dbReference type="Pfam" id="PF13440">
    <property type="entry name" value="Polysacc_synt_3"/>
    <property type="match status" value="1"/>
</dbReference>
<evidence type="ECO:0000313" key="8">
    <source>
        <dbReference type="EMBL" id="MCO6415242.1"/>
    </source>
</evidence>
<evidence type="ECO:0000256" key="1">
    <source>
        <dbReference type="ARBA" id="ARBA00004651"/>
    </source>
</evidence>
<evidence type="ECO:0000256" key="5">
    <source>
        <dbReference type="ARBA" id="ARBA00022989"/>
    </source>
</evidence>
<dbReference type="PANTHER" id="PTHR30250">
    <property type="entry name" value="PST FAMILY PREDICTED COLANIC ACID TRANSPORTER"/>
    <property type="match status" value="1"/>
</dbReference>
<evidence type="ECO:0000256" key="6">
    <source>
        <dbReference type="ARBA" id="ARBA00023136"/>
    </source>
</evidence>
<keyword evidence="6 7" id="KW-0472">Membrane</keyword>
<sequence>MASILARTAIGAGWVFAWRLLTRLLGLASTLVLARLLAPADFGLVALAYACGATLDACLNVGLDQQIIRAKEPTRRLYDTVFTLNLLRGLAISAALVAAAGPLAGFFGDPRLHPVLLVLALLPVLNGVTNVGVVDFHRNLDFRADFLMMSLPRLLGVAIAIGGGLLFRTHWALVASLVAARFTAACMSYALHRYRPRLSLAAWRELVGVSVWTWAVIVTLMLRDRADGFFIGRLAGTAAVGAYNIGSEIATLPGSELAAPIARACMPSFAVAGREGGETAMADSYRRITALTALLMLPAGFGITFVGAPLIFLAVGPAWQAAVPVTAIFGLVGVTQLFSNIGQALLSSQARMRQLCGIFVVGVAVRLGLMALLIPAFGLVGAAVAACAGFLLDSALMLRASARMLRIPVATILGGCWRPSVAALLMAAALWAAGYWDLTMPGGTMAALSWLLGAIGLGVAVFATAMALLWYGAGRPEGAEADLLRLLGRVTAGLRGRLRRGRPAAA</sequence>
<feature type="transmembrane region" description="Helical" evidence="7">
    <location>
        <begin position="44"/>
        <end position="63"/>
    </location>
</feature>
<reference evidence="8 9" key="1">
    <citation type="submission" date="2021-12" db="EMBL/GenBank/DDBJ databases">
        <title>Siccirubricoccus leaddurans sp. nov., a high concentration Zn2+ tolerance bacterium.</title>
        <authorList>
            <person name="Cao Y."/>
        </authorList>
    </citation>
    <scope>NUCLEOTIDE SEQUENCE [LARGE SCALE GENOMIC DNA]</scope>
    <source>
        <strain evidence="8 9">KC 17139</strain>
    </source>
</reference>
<organism evidence="8 9">
    <name type="scientific">Siccirubricoccus soli</name>
    <dbReference type="NCBI Taxonomy" id="2899147"/>
    <lineage>
        <taxon>Bacteria</taxon>
        <taxon>Pseudomonadati</taxon>
        <taxon>Pseudomonadota</taxon>
        <taxon>Alphaproteobacteria</taxon>
        <taxon>Acetobacterales</taxon>
        <taxon>Roseomonadaceae</taxon>
        <taxon>Siccirubricoccus</taxon>
    </lineage>
</organism>
<feature type="transmembrane region" description="Helical" evidence="7">
    <location>
        <begin position="410"/>
        <end position="436"/>
    </location>
</feature>
<comment type="caution">
    <text evidence="8">The sequence shown here is derived from an EMBL/GenBank/DDBJ whole genome shotgun (WGS) entry which is preliminary data.</text>
</comment>
<keyword evidence="3" id="KW-1003">Cell membrane</keyword>
<feature type="transmembrane region" description="Helical" evidence="7">
    <location>
        <begin position="291"/>
        <end position="315"/>
    </location>
</feature>
<feature type="transmembrane region" description="Helical" evidence="7">
    <location>
        <begin position="203"/>
        <end position="222"/>
    </location>
</feature>
<dbReference type="PANTHER" id="PTHR30250:SF10">
    <property type="entry name" value="LIPOPOLYSACCHARIDE BIOSYNTHESIS PROTEIN WZXC"/>
    <property type="match status" value="1"/>
</dbReference>
<evidence type="ECO:0000256" key="2">
    <source>
        <dbReference type="ARBA" id="ARBA00007430"/>
    </source>
</evidence>
<feature type="transmembrane region" description="Helical" evidence="7">
    <location>
        <begin position="146"/>
        <end position="165"/>
    </location>
</feature>
<name>A0ABT1D031_9PROT</name>
<evidence type="ECO:0000256" key="4">
    <source>
        <dbReference type="ARBA" id="ARBA00022692"/>
    </source>
</evidence>